<proteinExistence type="predicted"/>
<dbReference type="InterPro" id="IPR029039">
    <property type="entry name" value="Flavoprotein-like_sf"/>
</dbReference>
<reference evidence="3 4" key="1">
    <citation type="journal article" date="2018" name="Nat. Biotechnol.">
        <title>A standardized bacterial taxonomy based on genome phylogeny substantially revises the tree of life.</title>
        <authorList>
            <person name="Parks D.H."/>
            <person name="Chuvochina M."/>
            <person name="Waite D.W."/>
            <person name="Rinke C."/>
            <person name="Skarshewski A."/>
            <person name="Chaumeil P.A."/>
            <person name="Hugenholtz P."/>
        </authorList>
    </citation>
    <scope>NUCLEOTIDE SEQUENCE [LARGE SCALE GENOMIC DNA]</scope>
    <source>
        <strain evidence="3">UBA10707</strain>
    </source>
</reference>
<dbReference type="InterPro" id="IPR046980">
    <property type="entry name" value="KefG/KefF"/>
</dbReference>
<accession>A0A356LM21</accession>
<dbReference type="Pfam" id="PF02525">
    <property type="entry name" value="Flavodoxin_2"/>
    <property type="match status" value="1"/>
</dbReference>
<dbReference type="AlphaFoldDB" id="A0A356LM21"/>
<feature type="domain" description="Flavodoxin-like fold" evidence="2">
    <location>
        <begin position="1"/>
        <end position="158"/>
    </location>
</feature>
<dbReference type="Gene3D" id="3.40.50.360">
    <property type="match status" value="1"/>
</dbReference>
<gene>
    <name evidence="3" type="ORF">DD666_22070</name>
</gene>
<comment type="caution">
    <text evidence="3">The sequence shown here is derived from an EMBL/GenBank/DDBJ whole genome shotgun (WGS) entry which is preliminary data.</text>
</comment>
<dbReference type="EMBL" id="DOEK01000047">
    <property type="protein sequence ID" value="HBP32083.1"/>
    <property type="molecule type" value="Genomic_DNA"/>
</dbReference>
<dbReference type="SUPFAM" id="SSF52218">
    <property type="entry name" value="Flavoproteins"/>
    <property type="match status" value="1"/>
</dbReference>
<dbReference type="GO" id="GO:0010181">
    <property type="term" value="F:FMN binding"/>
    <property type="evidence" value="ECO:0007669"/>
    <property type="project" value="TreeGrafter"/>
</dbReference>
<dbReference type="GO" id="GO:0009055">
    <property type="term" value="F:electron transfer activity"/>
    <property type="evidence" value="ECO:0007669"/>
    <property type="project" value="TreeGrafter"/>
</dbReference>
<dbReference type="Proteomes" id="UP000264036">
    <property type="component" value="Unassembled WGS sequence"/>
</dbReference>
<dbReference type="GO" id="GO:0003955">
    <property type="term" value="F:NAD(P)H dehydrogenase (quinone) activity"/>
    <property type="evidence" value="ECO:0007669"/>
    <property type="project" value="TreeGrafter"/>
</dbReference>
<protein>
    <submittedName>
        <fullName evidence="3">NAD(P)H oxidoreductase</fullName>
    </submittedName>
</protein>
<organism evidence="3 4">
    <name type="scientific">Advenella kashmirensis</name>
    <dbReference type="NCBI Taxonomy" id="310575"/>
    <lineage>
        <taxon>Bacteria</taxon>
        <taxon>Pseudomonadati</taxon>
        <taxon>Pseudomonadota</taxon>
        <taxon>Betaproteobacteria</taxon>
        <taxon>Burkholderiales</taxon>
        <taxon>Alcaligenaceae</taxon>
    </lineage>
</organism>
<dbReference type="PANTHER" id="PTHR47307:SF1">
    <property type="entry name" value="GLUTATHIONE-REGULATED POTASSIUM-EFFLUX SYSTEM ANCILLARY PROTEIN KEFG"/>
    <property type="match status" value="1"/>
</dbReference>
<evidence type="ECO:0000313" key="4">
    <source>
        <dbReference type="Proteomes" id="UP000264036"/>
    </source>
</evidence>
<name>A0A356LM21_9BURK</name>
<evidence type="ECO:0000313" key="3">
    <source>
        <dbReference type="EMBL" id="HBP32083.1"/>
    </source>
</evidence>
<dbReference type="InterPro" id="IPR003680">
    <property type="entry name" value="Flavodoxin_fold"/>
</dbReference>
<dbReference type="PANTHER" id="PTHR47307">
    <property type="entry name" value="GLUTATHIONE-REGULATED POTASSIUM-EFFLUX SYSTEM ANCILLARY PROTEIN KEFG"/>
    <property type="match status" value="1"/>
</dbReference>
<evidence type="ECO:0000256" key="1">
    <source>
        <dbReference type="ARBA" id="ARBA00023002"/>
    </source>
</evidence>
<evidence type="ECO:0000259" key="2">
    <source>
        <dbReference type="Pfam" id="PF02525"/>
    </source>
</evidence>
<keyword evidence="1" id="KW-0560">Oxidoreductase</keyword>
<sequence>MKTLIVVAHPNLENSQVNKAWIEALKKQPDQYTVHDLYGTYPDWQFDVAGEQALIEAHDKVVLQFPVFWFNCPPLLKKWLDDVFIYGWAYGSKSGHKMRGRKLALAVSAGVREHDYSPQGRYQYRLEDILRPFEMTANYVGADYQPFFAMYGFEDEPGEDYQFNQPALRQGTADYLAYLAEAG</sequence>